<name>A0A561CDV1_9BACI</name>
<keyword evidence="3" id="KW-1185">Reference proteome</keyword>
<comment type="caution">
    <text evidence="2">The sequence shown here is derived from an EMBL/GenBank/DDBJ whole genome shotgun (WGS) entry which is preliminary data.</text>
</comment>
<reference evidence="2 3" key="1">
    <citation type="submission" date="2019-06" db="EMBL/GenBank/DDBJ databases">
        <title>Sorghum-associated microbial communities from plants grown in Nebraska, USA.</title>
        <authorList>
            <person name="Schachtman D."/>
        </authorList>
    </citation>
    <scope>NUCLEOTIDE SEQUENCE [LARGE SCALE GENOMIC DNA]</scope>
    <source>
        <strain evidence="2 3">2482</strain>
    </source>
</reference>
<dbReference type="RefSeq" id="WP_186446679.1">
    <property type="nucleotide sequence ID" value="NZ_VIVN01000028.1"/>
</dbReference>
<organism evidence="2 3">
    <name type="scientific">Neobacillus bataviensis</name>
    <dbReference type="NCBI Taxonomy" id="220685"/>
    <lineage>
        <taxon>Bacteria</taxon>
        <taxon>Bacillati</taxon>
        <taxon>Bacillota</taxon>
        <taxon>Bacilli</taxon>
        <taxon>Bacillales</taxon>
        <taxon>Bacillaceae</taxon>
        <taxon>Neobacillus</taxon>
    </lineage>
</organism>
<evidence type="ECO:0000256" key="1">
    <source>
        <dbReference type="SAM" id="MobiDB-lite"/>
    </source>
</evidence>
<dbReference type="Proteomes" id="UP000319671">
    <property type="component" value="Unassembled WGS sequence"/>
</dbReference>
<feature type="compositionally biased region" description="Basic and acidic residues" evidence="1">
    <location>
        <begin position="24"/>
        <end position="37"/>
    </location>
</feature>
<evidence type="ECO:0000313" key="3">
    <source>
        <dbReference type="Proteomes" id="UP000319671"/>
    </source>
</evidence>
<accession>A0A561CDV1</accession>
<feature type="region of interest" description="Disordered" evidence="1">
    <location>
        <begin position="1"/>
        <end position="49"/>
    </location>
</feature>
<dbReference type="AlphaFoldDB" id="A0A561CDV1"/>
<sequence>MPRNNPVEYTGRVLDQRNALTGPNDRDGKATYPERPKNVPVQDPNNKNK</sequence>
<protein>
    <submittedName>
        <fullName evidence="2">Uncharacterized protein</fullName>
    </submittedName>
</protein>
<dbReference type="EMBL" id="VIVN01000028">
    <property type="protein sequence ID" value="TWD89192.1"/>
    <property type="molecule type" value="Genomic_DNA"/>
</dbReference>
<evidence type="ECO:0000313" key="2">
    <source>
        <dbReference type="EMBL" id="TWD89192.1"/>
    </source>
</evidence>
<gene>
    <name evidence="2" type="ORF">FB550_12845</name>
</gene>
<proteinExistence type="predicted"/>